<feature type="region of interest" description="Disordered" evidence="1">
    <location>
        <begin position="1"/>
        <end position="34"/>
    </location>
</feature>
<dbReference type="EMBL" id="GBRH01204648">
    <property type="protein sequence ID" value="JAD93247.1"/>
    <property type="molecule type" value="Transcribed_RNA"/>
</dbReference>
<accession>A0A0A9EB83</accession>
<proteinExistence type="predicted"/>
<name>A0A0A9EB83_ARUDO</name>
<dbReference type="AlphaFoldDB" id="A0A0A9EB83"/>
<organism evidence="2">
    <name type="scientific">Arundo donax</name>
    <name type="common">Giant reed</name>
    <name type="synonym">Donax arundinaceus</name>
    <dbReference type="NCBI Taxonomy" id="35708"/>
    <lineage>
        <taxon>Eukaryota</taxon>
        <taxon>Viridiplantae</taxon>
        <taxon>Streptophyta</taxon>
        <taxon>Embryophyta</taxon>
        <taxon>Tracheophyta</taxon>
        <taxon>Spermatophyta</taxon>
        <taxon>Magnoliopsida</taxon>
        <taxon>Liliopsida</taxon>
        <taxon>Poales</taxon>
        <taxon>Poaceae</taxon>
        <taxon>PACMAD clade</taxon>
        <taxon>Arundinoideae</taxon>
        <taxon>Arundineae</taxon>
        <taxon>Arundo</taxon>
    </lineage>
</organism>
<sequence length="104" mass="11349">MAPSSGWLQEPAVAQPREATPTAGLASEQPREATLGLAEAPKTAAAWWMETAGLASEQPREAMAEARRTAAAWWTEPAGCGCRCGLRGRRRRASRWPCSWPRCR</sequence>
<reference evidence="2" key="2">
    <citation type="journal article" date="2015" name="Data Brief">
        <title>Shoot transcriptome of the giant reed, Arundo donax.</title>
        <authorList>
            <person name="Barrero R.A."/>
            <person name="Guerrero F.D."/>
            <person name="Moolhuijzen P."/>
            <person name="Goolsby J.A."/>
            <person name="Tidwell J."/>
            <person name="Bellgard S.E."/>
            <person name="Bellgard M.I."/>
        </authorList>
    </citation>
    <scope>NUCLEOTIDE SEQUENCE</scope>
    <source>
        <tissue evidence="2">Shoot tissue taken approximately 20 cm above the soil surface</tissue>
    </source>
</reference>
<evidence type="ECO:0000313" key="2">
    <source>
        <dbReference type="EMBL" id="JAD93247.1"/>
    </source>
</evidence>
<reference evidence="2" key="1">
    <citation type="submission" date="2014-09" db="EMBL/GenBank/DDBJ databases">
        <authorList>
            <person name="Magalhaes I.L.F."/>
            <person name="Oliveira U."/>
            <person name="Santos F.R."/>
            <person name="Vidigal T.H.D.A."/>
            <person name="Brescovit A.D."/>
            <person name="Santos A.J."/>
        </authorList>
    </citation>
    <scope>NUCLEOTIDE SEQUENCE</scope>
    <source>
        <tissue evidence="2">Shoot tissue taken approximately 20 cm above the soil surface</tissue>
    </source>
</reference>
<evidence type="ECO:0000256" key="1">
    <source>
        <dbReference type="SAM" id="MobiDB-lite"/>
    </source>
</evidence>
<protein>
    <submittedName>
        <fullName evidence="2">Uncharacterized protein</fullName>
    </submittedName>
</protein>